<feature type="binding site" evidence="15">
    <location>
        <position position="108"/>
    </location>
    <ligand>
        <name>Zn(2+)</name>
        <dbReference type="ChEBI" id="CHEBI:29105"/>
        <label>2</label>
    </ligand>
</feature>
<feature type="binding site" evidence="15">
    <location>
        <position position="108"/>
    </location>
    <ligand>
        <name>Zn(2+)</name>
        <dbReference type="ChEBI" id="CHEBI:29105"/>
        <label>1</label>
    </ligand>
</feature>
<dbReference type="SUPFAM" id="SSF55031">
    <property type="entry name" value="Bacterial exopeptidase dimerisation domain"/>
    <property type="match status" value="1"/>
</dbReference>
<dbReference type="InterPro" id="IPR005941">
    <property type="entry name" value="DapE_proteobac"/>
</dbReference>
<dbReference type="UniPathway" id="UPA00034">
    <property type="reaction ID" value="UER00021"/>
</dbReference>
<evidence type="ECO:0000256" key="11">
    <source>
        <dbReference type="ARBA" id="ARBA00023154"/>
    </source>
</evidence>
<dbReference type="NCBIfam" id="NF009557">
    <property type="entry name" value="PRK13009.1"/>
    <property type="match status" value="1"/>
</dbReference>
<comment type="similarity">
    <text evidence="2 15">Belongs to the peptidase M20A family. DapE subfamily.</text>
</comment>
<gene>
    <name evidence="15 17" type="primary">dapE</name>
    <name evidence="17" type="ORF">MPC4_30064</name>
</gene>
<evidence type="ECO:0000256" key="10">
    <source>
        <dbReference type="ARBA" id="ARBA00022915"/>
    </source>
</evidence>
<dbReference type="PANTHER" id="PTHR43808:SF31">
    <property type="entry name" value="N-ACETYL-L-CITRULLINE DEACETYLASE"/>
    <property type="match status" value="1"/>
</dbReference>
<accession>A0A8B6M7M1</accession>
<dbReference type="GO" id="GO:0008777">
    <property type="term" value="F:acetylornithine deacetylase activity"/>
    <property type="evidence" value="ECO:0007669"/>
    <property type="project" value="TreeGrafter"/>
</dbReference>
<keyword evidence="12 15" id="KW-0170">Cobalt</keyword>
<dbReference type="NCBIfam" id="TIGR01246">
    <property type="entry name" value="dapE_proteo"/>
    <property type="match status" value="1"/>
</dbReference>
<dbReference type="CDD" id="cd03891">
    <property type="entry name" value="M20_DapE_proteobac"/>
    <property type="match status" value="1"/>
</dbReference>
<dbReference type="HAMAP" id="MF_01690">
    <property type="entry name" value="DapE"/>
    <property type="match status" value="1"/>
</dbReference>
<keyword evidence="9 15" id="KW-0862">Zinc</keyword>
<evidence type="ECO:0000256" key="3">
    <source>
        <dbReference type="ARBA" id="ARBA00011738"/>
    </source>
</evidence>
<proteinExistence type="inferred from homology"/>
<dbReference type="GO" id="GO:0006526">
    <property type="term" value="P:L-arginine biosynthetic process"/>
    <property type="evidence" value="ECO:0007669"/>
    <property type="project" value="TreeGrafter"/>
</dbReference>
<keyword evidence="18" id="KW-1185">Reference proteome</keyword>
<comment type="caution">
    <text evidence="17">The sequence shown here is derived from an EMBL/GenBank/DDBJ whole genome shotgun (WGS) entry which is preliminary data.</text>
</comment>
<evidence type="ECO:0000256" key="5">
    <source>
        <dbReference type="ARBA" id="ARBA00022391"/>
    </source>
</evidence>
<dbReference type="GO" id="GO:0009089">
    <property type="term" value="P:lysine biosynthetic process via diaminopimelate"/>
    <property type="evidence" value="ECO:0007669"/>
    <property type="project" value="UniProtKB-UniRule"/>
</dbReference>
<evidence type="ECO:0000256" key="6">
    <source>
        <dbReference type="ARBA" id="ARBA00022605"/>
    </source>
</evidence>
<evidence type="ECO:0000256" key="1">
    <source>
        <dbReference type="ARBA" id="ARBA00005130"/>
    </source>
</evidence>
<dbReference type="GO" id="GO:0019877">
    <property type="term" value="P:diaminopimelate biosynthetic process"/>
    <property type="evidence" value="ECO:0007669"/>
    <property type="project" value="UniProtKB-UniRule"/>
</dbReference>
<organism evidence="17 18">
    <name type="scientific">Methylocella tundrae</name>
    <dbReference type="NCBI Taxonomy" id="227605"/>
    <lineage>
        <taxon>Bacteria</taxon>
        <taxon>Pseudomonadati</taxon>
        <taxon>Pseudomonadota</taxon>
        <taxon>Alphaproteobacteria</taxon>
        <taxon>Hyphomicrobiales</taxon>
        <taxon>Beijerinckiaceae</taxon>
        <taxon>Methylocella</taxon>
    </lineage>
</organism>
<evidence type="ECO:0000256" key="2">
    <source>
        <dbReference type="ARBA" id="ARBA00006746"/>
    </source>
</evidence>
<protein>
    <recommendedName>
        <fullName evidence="5 15">Succinyl-diaminopimelate desuccinylase</fullName>
        <shortName evidence="15">SDAP desuccinylase</shortName>
        <ecNumber evidence="4 15">3.5.1.18</ecNumber>
    </recommendedName>
    <alternativeName>
        <fullName evidence="13 15">N-succinyl-LL-2,6-diaminoheptanedioate amidohydrolase</fullName>
    </alternativeName>
</protein>
<keyword evidence="8 15" id="KW-0378">Hydrolase</keyword>
<dbReference type="PANTHER" id="PTHR43808">
    <property type="entry name" value="ACETYLORNITHINE DEACETYLASE"/>
    <property type="match status" value="1"/>
</dbReference>
<dbReference type="InterPro" id="IPR036264">
    <property type="entry name" value="Bact_exopeptidase_dim_dom"/>
</dbReference>
<feature type="active site" evidence="15">
    <location>
        <position position="77"/>
    </location>
</feature>
<feature type="binding site" evidence="15">
    <location>
        <position position="171"/>
    </location>
    <ligand>
        <name>Zn(2+)</name>
        <dbReference type="ChEBI" id="CHEBI:29105"/>
        <label>1</label>
    </ligand>
</feature>
<dbReference type="Pfam" id="PF07687">
    <property type="entry name" value="M20_dimer"/>
    <property type="match status" value="1"/>
</dbReference>
<comment type="function">
    <text evidence="15">Catalyzes the hydrolysis of N-succinyl-L,L-diaminopimelic acid (SDAP), forming succinate and LL-2,6-diaminopimelate (DAP), an intermediate involved in the bacterial biosynthesis of lysine and meso-diaminopimelic acid, an essential component of bacterial cell walls.</text>
</comment>
<feature type="binding site" evidence="15">
    <location>
        <position position="143"/>
    </location>
    <ligand>
        <name>Zn(2+)</name>
        <dbReference type="ChEBI" id="CHEBI:29105"/>
        <label>2</label>
    </ligand>
</feature>
<evidence type="ECO:0000256" key="15">
    <source>
        <dbReference type="HAMAP-Rule" id="MF_01690"/>
    </source>
</evidence>
<dbReference type="Pfam" id="PF01546">
    <property type="entry name" value="Peptidase_M20"/>
    <property type="match status" value="1"/>
</dbReference>
<comment type="cofactor">
    <cofactor evidence="15">
        <name>Zn(2+)</name>
        <dbReference type="ChEBI" id="CHEBI:29105"/>
    </cofactor>
    <cofactor evidence="15">
        <name>Co(2+)</name>
        <dbReference type="ChEBI" id="CHEBI:48828"/>
    </cofactor>
    <text evidence="15">Binds 2 Zn(2+) or Co(2+) ions per subunit.</text>
</comment>
<evidence type="ECO:0000256" key="12">
    <source>
        <dbReference type="ARBA" id="ARBA00023285"/>
    </source>
</evidence>
<feature type="binding site" evidence="15">
    <location>
        <position position="359"/>
    </location>
    <ligand>
        <name>Zn(2+)</name>
        <dbReference type="ChEBI" id="CHEBI:29105"/>
        <label>2</label>
    </ligand>
</feature>
<evidence type="ECO:0000259" key="16">
    <source>
        <dbReference type="Pfam" id="PF07687"/>
    </source>
</evidence>
<name>A0A8B6M7M1_METTU</name>
<dbReference type="InterPro" id="IPR002933">
    <property type="entry name" value="Peptidase_M20"/>
</dbReference>
<comment type="pathway">
    <text evidence="1 15">Amino-acid biosynthesis; L-lysine biosynthesis via DAP pathway; LL-2,6-diaminopimelate from (S)-tetrahydrodipicolinate (succinylase route): step 3/3.</text>
</comment>
<evidence type="ECO:0000256" key="9">
    <source>
        <dbReference type="ARBA" id="ARBA00022833"/>
    </source>
</evidence>
<evidence type="ECO:0000256" key="7">
    <source>
        <dbReference type="ARBA" id="ARBA00022723"/>
    </source>
</evidence>
<dbReference type="EMBL" id="CABFMQ020000087">
    <property type="protein sequence ID" value="VTZ50880.1"/>
    <property type="molecule type" value="Genomic_DNA"/>
</dbReference>
<keyword evidence="6 15" id="KW-0028">Amino-acid biosynthesis</keyword>
<dbReference type="GO" id="GO:0009014">
    <property type="term" value="F:succinyl-diaminopimelate desuccinylase activity"/>
    <property type="evidence" value="ECO:0007669"/>
    <property type="project" value="UniProtKB-UniRule"/>
</dbReference>
<dbReference type="AlphaFoldDB" id="A0A8B6M7M1"/>
<dbReference type="InterPro" id="IPR011650">
    <property type="entry name" value="Peptidase_M20_dimer"/>
</dbReference>
<dbReference type="EC" id="3.5.1.18" evidence="4 15"/>
<evidence type="ECO:0000256" key="8">
    <source>
        <dbReference type="ARBA" id="ARBA00022801"/>
    </source>
</evidence>
<comment type="subunit">
    <text evidence="3 15">Homodimer.</text>
</comment>
<evidence type="ECO:0000256" key="4">
    <source>
        <dbReference type="ARBA" id="ARBA00011921"/>
    </source>
</evidence>
<reference evidence="17 18" key="1">
    <citation type="submission" date="2019-05" db="EMBL/GenBank/DDBJ databases">
        <authorList>
            <person name="Farhan Ul Haque M."/>
        </authorList>
    </citation>
    <scope>NUCLEOTIDE SEQUENCE [LARGE SCALE GENOMIC DNA]</scope>
    <source>
        <strain evidence="17">2</strain>
    </source>
</reference>
<dbReference type="Proteomes" id="UP000485880">
    <property type="component" value="Unassembled WGS sequence"/>
</dbReference>
<dbReference type="RefSeq" id="WP_174512826.1">
    <property type="nucleotide sequence ID" value="NZ_CABFMQ020000087.1"/>
</dbReference>
<evidence type="ECO:0000313" key="17">
    <source>
        <dbReference type="EMBL" id="VTZ50880.1"/>
    </source>
</evidence>
<dbReference type="InterPro" id="IPR050072">
    <property type="entry name" value="Peptidase_M20A"/>
</dbReference>
<feature type="binding site" evidence="15">
    <location>
        <position position="75"/>
    </location>
    <ligand>
        <name>Zn(2+)</name>
        <dbReference type="ChEBI" id="CHEBI:29105"/>
        <label>1</label>
    </ligand>
</feature>
<feature type="active site" description="Proton acceptor" evidence="15">
    <location>
        <position position="142"/>
    </location>
</feature>
<dbReference type="GO" id="GO:0050897">
    <property type="term" value="F:cobalt ion binding"/>
    <property type="evidence" value="ECO:0007669"/>
    <property type="project" value="UniProtKB-UniRule"/>
</dbReference>
<keyword evidence="11 15" id="KW-0457">Lysine biosynthesis</keyword>
<evidence type="ECO:0000313" key="18">
    <source>
        <dbReference type="Proteomes" id="UP000485880"/>
    </source>
</evidence>
<dbReference type="GO" id="GO:0008270">
    <property type="term" value="F:zinc ion binding"/>
    <property type="evidence" value="ECO:0007669"/>
    <property type="project" value="UniProtKB-UniRule"/>
</dbReference>
<comment type="catalytic activity">
    <reaction evidence="14 15">
        <text>N-succinyl-(2S,6S)-2,6-diaminopimelate + H2O = (2S,6S)-2,6-diaminopimelate + succinate</text>
        <dbReference type="Rhea" id="RHEA:22608"/>
        <dbReference type="ChEBI" id="CHEBI:15377"/>
        <dbReference type="ChEBI" id="CHEBI:30031"/>
        <dbReference type="ChEBI" id="CHEBI:57609"/>
        <dbReference type="ChEBI" id="CHEBI:58087"/>
        <dbReference type="EC" id="3.5.1.18"/>
    </reaction>
</comment>
<evidence type="ECO:0000256" key="13">
    <source>
        <dbReference type="ARBA" id="ARBA00031891"/>
    </source>
</evidence>
<sequence>MSDIAASAIDLCRALVQCPSVTPEDAGAQGVLEKRLRAAGFKTHPIVFSQEGTPDVANLYARFGEGSPHFVFAGHTDVVPPGAAASWRFDPFSAELADGAIFGRGVADMKGAIAAFAAAACAFAERGGAGRGSISLLITGDEEGPAINGTEKLLRWAYERGERFDHCLVGEPTNPDALGQMIKIGRRGSLNGTLTVKGRQGHVAYPQRAINPVPHLVRLIGALIAAPLDSGTAHFDASNLEIVSVDVANPAFNVIPAEAQARFNIRFNDLWTPETLSAELHARIEAARRGADYLMRFEPCNALAFLTAPDRFTDLVCAAIERHTGRRPSLSTSGGTSDARFIRAYCPVVEFGLAGATMHMIDECAPVKDIRTLTAIYATLLEDYFSSVP</sequence>
<keyword evidence="7 15" id="KW-0479">Metal-binding</keyword>
<evidence type="ECO:0000256" key="14">
    <source>
        <dbReference type="ARBA" id="ARBA00051301"/>
    </source>
</evidence>
<dbReference type="Gene3D" id="3.40.630.10">
    <property type="entry name" value="Zn peptidases"/>
    <property type="match status" value="2"/>
</dbReference>
<feature type="domain" description="Peptidase M20 dimerisation" evidence="16">
    <location>
        <begin position="184"/>
        <end position="287"/>
    </location>
</feature>
<dbReference type="SUPFAM" id="SSF53187">
    <property type="entry name" value="Zn-dependent exopeptidases"/>
    <property type="match status" value="1"/>
</dbReference>
<keyword evidence="10 15" id="KW-0220">Diaminopimelate biosynthesis</keyword>